<proteinExistence type="predicted"/>
<feature type="signal peptide" evidence="1">
    <location>
        <begin position="1"/>
        <end position="20"/>
    </location>
</feature>
<dbReference type="Proteomes" id="UP000799429">
    <property type="component" value="Unassembled WGS sequence"/>
</dbReference>
<dbReference type="EMBL" id="MU006089">
    <property type="protein sequence ID" value="KAF2842941.1"/>
    <property type="molecule type" value="Genomic_DNA"/>
</dbReference>
<organism evidence="2 3">
    <name type="scientific">Patellaria atrata CBS 101060</name>
    <dbReference type="NCBI Taxonomy" id="1346257"/>
    <lineage>
        <taxon>Eukaryota</taxon>
        <taxon>Fungi</taxon>
        <taxon>Dikarya</taxon>
        <taxon>Ascomycota</taxon>
        <taxon>Pezizomycotina</taxon>
        <taxon>Dothideomycetes</taxon>
        <taxon>Dothideomycetes incertae sedis</taxon>
        <taxon>Patellariales</taxon>
        <taxon>Patellariaceae</taxon>
        <taxon>Patellaria</taxon>
    </lineage>
</organism>
<name>A0A9P4SHC4_9PEZI</name>
<dbReference type="OrthoDB" id="3924764at2759"/>
<feature type="chain" id="PRO_5040492379" description="Hydrophobin" evidence="1">
    <location>
        <begin position="21"/>
        <end position="113"/>
    </location>
</feature>
<accession>A0A9P4SHC4</accession>
<comment type="caution">
    <text evidence="2">The sequence shown here is derived from an EMBL/GenBank/DDBJ whole genome shotgun (WGS) entry which is preliminary data.</text>
</comment>
<evidence type="ECO:0000313" key="2">
    <source>
        <dbReference type="EMBL" id="KAF2842941.1"/>
    </source>
</evidence>
<sequence length="113" mass="12079">MRFPFLHAVCLPLGIGAVPALEPRKCPVMTCATSTDVCGDVYGGCYDKCKGDIKYFYLPPACATPHGLENAGVLHPTLTAVPFIETLCELGKQTICVDVINSCGIRYGGCHDK</sequence>
<protein>
    <recommendedName>
        <fullName evidence="4">Hydrophobin</fullName>
    </recommendedName>
</protein>
<keyword evidence="1" id="KW-0732">Signal</keyword>
<gene>
    <name evidence="2" type="ORF">M501DRAFT_985104</name>
</gene>
<reference evidence="2" key="1">
    <citation type="journal article" date="2020" name="Stud. Mycol.">
        <title>101 Dothideomycetes genomes: a test case for predicting lifestyles and emergence of pathogens.</title>
        <authorList>
            <person name="Haridas S."/>
            <person name="Albert R."/>
            <person name="Binder M."/>
            <person name="Bloem J."/>
            <person name="Labutti K."/>
            <person name="Salamov A."/>
            <person name="Andreopoulos B."/>
            <person name="Baker S."/>
            <person name="Barry K."/>
            <person name="Bills G."/>
            <person name="Bluhm B."/>
            <person name="Cannon C."/>
            <person name="Castanera R."/>
            <person name="Culley D."/>
            <person name="Daum C."/>
            <person name="Ezra D."/>
            <person name="Gonzalez J."/>
            <person name="Henrissat B."/>
            <person name="Kuo A."/>
            <person name="Liang C."/>
            <person name="Lipzen A."/>
            <person name="Lutzoni F."/>
            <person name="Magnuson J."/>
            <person name="Mondo S."/>
            <person name="Nolan M."/>
            <person name="Ohm R."/>
            <person name="Pangilinan J."/>
            <person name="Park H.-J."/>
            <person name="Ramirez L."/>
            <person name="Alfaro M."/>
            <person name="Sun H."/>
            <person name="Tritt A."/>
            <person name="Yoshinaga Y."/>
            <person name="Zwiers L.-H."/>
            <person name="Turgeon B."/>
            <person name="Goodwin S."/>
            <person name="Spatafora J."/>
            <person name="Crous P."/>
            <person name="Grigoriev I."/>
        </authorList>
    </citation>
    <scope>NUCLEOTIDE SEQUENCE</scope>
    <source>
        <strain evidence="2">CBS 101060</strain>
    </source>
</reference>
<evidence type="ECO:0008006" key="4">
    <source>
        <dbReference type="Google" id="ProtNLM"/>
    </source>
</evidence>
<keyword evidence="3" id="KW-1185">Reference proteome</keyword>
<dbReference type="AlphaFoldDB" id="A0A9P4SHC4"/>
<evidence type="ECO:0000256" key="1">
    <source>
        <dbReference type="SAM" id="SignalP"/>
    </source>
</evidence>
<evidence type="ECO:0000313" key="3">
    <source>
        <dbReference type="Proteomes" id="UP000799429"/>
    </source>
</evidence>